<name>A0AAD6QKS4_9ROSI</name>
<proteinExistence type="inferred from homology"/>
<feature type="compositionally biased region" description="Basic and acidic residues" evidence="6">
    <location>
        <begin position="1283"/>
        <end position="1324"/>
    </location>
</feature>
<dbReference type="HAMAP" id="MF_00170">
    <property type="entry name" value="Rib_5P_isom_A"/>
    <property type="match status" value="1"/>
</dbReference>
<dbReference type="Gene3D" id="3.40.50.1360">
    <property type="match status" value="2"/>
</dbReference>
<dbReference type="Proteomes" id="UP001164929">
    <property type="component" value="Chromosome 6"/>
</dbReference>
<evidence type="ECO:0000313" key="10">
    <source>
        <dbReference type="Proteomes" id="UP001164929"/>
    </source>
</evidence>
<feature type="compositionally biased region" description="Basic and acidic residues" evidence="6">
    <location>
        <begin position="1425"/>
        <end position="1532"/>
    </location>
</feature>
<dbReference type="GO" id="GO:0005737">
    <property type="term" value="C:cytoplasm"/>
    <property type="evidence" value="ECO:0007669"/>
    <property type="project" value="TreeGrafter"/>
</dbReference>
<dbReference type="GO" id="GO:0004751">
    <property type="term" value="F:ribose-5-phosphate isomerase activity"/>
    <property type="evidence" value="ECO:0007669"/>
    <property type="project" value="UniProtKB-EC"/>
</dbReference>
<feature type="compositionally biased region" description="Polar residues" evidence="6">
    <location>
        <begin position="1549"/>
        <end position="1560"/>
    </location>
</feature>
<dbReference type="InterPro" id="IPR004788">
    <property type="entry name" value="Ribose5P_isomerase_type_A"/>
</dbReference>
<feature type="compositionally biased region" description="Basic residues" evidence="6">
    <location>
        <begin position="776"/>
        <end position="789"/>
    </location>
</feature>
<evidence type="ECO:0000256" key="3">
    <source>
        <dbReference type="ARBA" id="ARBA00011959"/>
    </source>
</evidence>
<accession>A0AAD6QKS4</accession>
<feature type="region of interest" description="Disordered" evidence="6">
    <location>
        <begin position="775"/>
        <end position="796"/>
    </location>
</feature>
<dbReference type="CDD" id="cd01398">
    <property type="entry name" value="RPI_A"/>
    <property type="match status" value="2"/>
</dbReference>
<protein>
    <recommendedName>
        <fullName evidence="3">ribose-5-phosphate isomerase</fullName>
        <ecNumber evidence="3">5.3.1.6</ecNumber>
    </recommendedName>
    <alternativeName>
        <fullName evidence="5">Phosphoriboisomerase</fullName>
    </alternativeName>
</protein>
<evidence type="ECO:0000256" key="5">
    <source>
        <dbReference type="ARBA" id="ARBA00029734"/>
    </source>
</evidence>
<evidence type="ECO:0000256" key="4">
    <source>
        <dbReference type="ARBA" id="ARBA00023235"/>
    </source>
</evidence>
<evidence type="ECO:0000313" key="9">
    <source>
        <dbReference type="EMBL" id="KAJ6992231.1"/>
    </source>
</evidence>
<feature type="domain" description="FAR1" evidence="7">
    <location>
        <begin position="122"/>
        <end position="208"/>
    </location>
</feature>
<feature type="compositionally biased region" description="Basic and acidic residues" evidence="6">
    <location>
        <begin position="1655"/>
        <end position="1680"/>
    </location>
</feature>
<comment type="caution">
    <text evidence="9">The sequence shown here is derived from an EMBL/GenBank/DDBJ whole genome shotgun (WGS) entry which is preliminary data.</text>
</comment>
<dbReference type="Pfam" id="PF15477">
    <property type="entry name" value="SMAP"/>
    <property type="match status" value="1"/>
</dbReference>
<feature type="domain" description="Small acidic protein-like" evidence="8">
    <location>
        <begin position="1633"/>
        <end position="1697"/>
    </location>
</feature>
<dbReference type="SUPFAM" id="SSF100950">
    <property type="entry name" value="NagB/RpiA/CoA transferase-like"/>
    <property type="match status" value="2"/>
</dbReference>
<feature type="compositionally biased region" description="Polar residues" evidence="6">
    <location>
        <begin position="1229"/>
        <end position="1241"/>
    </location>
</feature>
<gene>
    <name evidence="9" type="ORF">NC653_015557</name>
</gene>
<organism evidence="9 10">
    <name type="scientific">Populus alba x Populus x berolinensis</name>
    <dbReference type="NCBI Taxonomy" id="444605"/>
    <lineage>
        <taxon>Eukaryota</taxon>
        <taxon>Viridiplantae</taxon>
        <taxon>Streptophyta</taxon>
        <taxon>Embryophyta</taxon>
        <taxon>Tracheophyta</taxon>
        <taxon>Spermatophyta</taxon>
        <taxon>Magnoliopsida</taxon>
        <taxon>eudicotyledons</taxon>
        <taxon>Gunneridae</taxon>
        <taxon>Pentapetalae</taxon>
        <taxon>rosids</taxon>
        <taxon>fabids</taxon>
        <taxon>Malpighiales</taxon>
        <taxon>Salicaceae</taxon>
        <taxon>Saliceae</taxon>
        <taxon>Populus</taxon>
    </lineage>
</organism>
<keyword evidence="10" id="KW-1185">Reference proteome</keyword>
<keyword evidence="4" id="KW-0413">Isomerase</keyword>
<comment type="pathway">
    <text evidence="1">Carbohydrate degradation; pentose phosphate pathway; D-ribose 5-phosphate from D-ribulose 5-phosphate (non-oxidative stage): step 1/1.</text>
</comment>
<dbReference type="Pfam" id="PF03101">
    <property type="entry name" value="FAR1"/>
    <property type="match status" value="2"/>
</dbReference>
<evidence type="ECO:0000256" key="1">
    <source>
        <dbReference type="ARBA" id="ARBA00004988"/>
    </source>
</evidence>
<dbReference type="InterPro" id="IPR020672">
    <property type="entry name" value="Ribose5P_isomerase_typA_subgr"/>
</dbReference>
<dbReference type="PANTHER" id="PTHR11934">
    <property type="entry name" value="RIBOSE-5-PHOSPHATE ISOMERASE"/>
    <property type="match status" value="1"/>
</dbReference>
<dbReference type="PANTHER" id="PTHR11934:SF0">
    <property type="entry name" value="RIBOSE-5-PHOSPHATE ISOMERASE"/>
    <property type="match status" value="1"/>
</dbReference>
<feature type="domain" description="FAR1" evidence="7">
    <location>
        <begin position="682"/>
        <end position="772"/>
    </location>
</feature>
<feature type="region of interest" description="Disordered" evidence="6">
    <location>
        <begin position="1227"/>
        <end position="1561"/>
    </location>
</feature>
<dbReference type="InterPro" id="IPR004330">
    <property type="entry name" value="FAR1_DNA_bnd_dom"/>
</dbReference>
<comment type="similarity">
    <text evidence="2">Belongs to the ribose 5-phosphate isomerase family.</text>
</comment>
<feature type="region of interest" description="Disordered" evidence="6">
    <location>
        <begin position="1652"/>
        <end position="1698"/>
    </location>
</feature>
<dbReference type="Pfam" id="PF06026">
    <property type="entry name" value="Rib_5-P_isom_A"/>
    <property type="match status" value="3"/>
</dbReference>
<dbReference type="GO" id="GO:0006014">
    <property type="term" value="P:D-ribose metabolic process"/>
    <property type="evidence" value="ECO:0007669"/>
    <property type="project" value="TreeGrafter"/>
</dbReference>
<sequence length="1698" mass="189824">MRMGKVETPRIGDACRLWDHADEVQGVMMMGDWTYFVHSEWARNVPIEVEAFLWLNLVKAQNMEMESNSMVDVPLKKDIKVSSSDNEKVDEHGVSGVYLNEDGEVETPRIGMVFASQEEVRDYYNRYAQRVGFGIMRRSSRCDDDGRLTYIVLSCSQCGKDRGIPKSRFQWKQTSKTNCKAKINLVLNPQGQFHICNVVLDHNHELTPGKLHPNICKKSKSFRTRKGREGKEQAGMMLHPDFRSIFGEPLGSETASPDSVMQRSSFSNHLLNGDKHLLCSYTGLPTGETISNRLKRRSPSLEGSQNSQDSLRQALAKRAVALVKSGMVIGLGTGRTLTLVIEEIGKLIQEGKLKDIVAVGTNYQSRITARQYGMTAVDPNDVNDIDIAFDVVDEVDINKNLLKCRGANHTVQKVIDSMAKVCILLVEHTKVVHRLGNNIPVAVEVLPIAVSPVLRRLIALGGVPEIRSASRKDGSVITDLGNMVVDVSFPSGIQNPAELEKNINMIPGVVDNGIFSAVATIVLVVVRDRGNIKVMNLEEFLEGVPGHRDARNLQESILGDMAVSLSHTHTKKVFTIHKISSVTKVGIRSLHSLSASVFVKNPVLCRRPHFKAQSKMNVIVDTKVNVTVEKDIEGRNDKMVVDSDEVIVISIDEKESEGVGNDDEMKPPSIGMVFNTPDEVRSYYDEYACHLGFNTIKKSTKSGDDGNVKYFTLACSRSGKELPSASQTNRFNFRKRLPPRTNCKAKLNVTIGPDGRVYVCRVILEHNHELVPGLHGMKRKKSRAPRVKKVGTGQSQVPHSVVHEAGSSANLKSDYAIPRIVTDPNQIIFGSSNLLTKRSVNRNVSSSSKRRNSVFANPVLNQESTERILARKAVELVKSGMVIGLGSGTAISMVMEELGRLIREGKLKDIIAVGGNYQSRVLATQFGVTIVDLSGVSKIDIAFDGVDEVDFNKNLLKCGGPAHTMQKVIDSVASECIILVDQPKVVHRLGSAFPVPYTFEFQVVDAHCCFLRHLNTNYHMFLRQPDQMNIKQDSTTLLLQSLLTALLIYCPQWIVEVLPPALTPVLKRLATLGGVPEIRFTSNENGPLFTDLGNMVVDVSFPNGIQNPAELEKNIKLLPGVVENGIVTGVATTVLVAVKERGAVNVVNLEDYVRTVLDRRDGTLTSSENIYHRWMEYELILKSSFECRCCGGAMMRYQERTDKESKVLLMLYGWQTAAADAGRTASAVSRISPQLENTETKATFRKPSNDMANRKYRRHSPMNGSSLSDGSPKRDQSSSPVVQRDDPAKASQRRKGEEKELDRDSGRSRYEKNGESYRHSDRYSSRSSHGYSRNDDYSRHDRRVDDGDRHHQVVSHSGRESKDGDRGRSRDYARNSEKYSRDRHDGSGHRNRDKERELSEHQKLKDKDFSPDRIGSGRKYTSIVSEEKDRDWHRRDRDGRDEKRDYHRSSGDHKSDRSSYYEDTRGYRNDSSGKDRLRESYKSDPKELNGLKEKKKHDNWETSRDKDRYSKAPGEKNDDKSAFGSEKPESPAKKPKLFSSSKDLDYSGDVNQKQSSSSMLAQEVDNKVNVGQAHANTSEAANDLDAAKVAAMKAAELVNKNLVGVGFMSTEQKKKLLWGSKKSAAPEETGRRWDTVMFGDRERQEKFNKLMGVKGDVKVEPQPDSQDAEKQKELQMDLEKQYTAGLRRRDGRTVGLGL</sequence>
<reference evidence="9" key="1">
    <citation type="journal article" date="2023" name="Mol. Ecol. Resour.">
        <title>Chromosome-level genome assembly of a triploid poplar Populus alba 'Berolinensis'.</title>
        <authorList>
            <person name="Chen S."/>
            <person name="Yu Y."/>
            <person name="Wang X."/>
            <person name="Wang S."/>
            <person name="Zhang T."/>
            <person name="Zhou Y."/>
            <person name="He R."/>
            <person name="Meng N."/>
            <person name="Wang Y."/>
            <person name="Liu W."/>
            <person name="Liu Z."/>
            <person name="Liu J."/>
            <person name="Guo Q."/>
            <person name="Huang H."/>
            <person name="Sederoff R.R."/>
            <person name="Wang G."/>
            <person name="Qu G."/>
            <person name="Chen S."/>
        </authorList>
    </citation>
    <scope>NUCLEOTIDE SEQUENCE</scope>
    <source>
        <strain evidence="9">SC-2020</strain>
    </source>
</reference>
<dbReference type="Gene3D" id="3.30.70.260">
    <property type="match status" value="2"/>
</dbReference>
<evidence type="ECO:0000259" key="8">
    <source>
        <dbReference type="Pfam" id="PF15477"/>
    </source>
</evidence>
<dbReference type="EC" id="5.3.1.6" evidence="3"/>
<dbReference type="EMBL" id="JAQIZT010000006">
    <property type="protein sequence ID" value="KAJ6992231.1"/>
    <property type="molecule type" value="Genomic_DNA"/>
</dbReference>
<dbReference type="NCBIfam" id="TIGR00021">
    <property type="entry name" value="rpiA"/>
    <property type="match status" value="1"/>
</dbReference>
<evidence type="ECO:0000256" key="2">
    <source>
        <dbReference type="ARBA" id="ARBA00008088"/>
    </source>
</evidence>
<dbReference type="SUPFAM" id="SSF75445">
    <property type="entry name" value="D-ribose-5-phosphate isomerase (RpiA), lid domain"/>
    <property type="match status" value="2"/>
</dbReference>
<evidence type="ECO:0000256" key="6">
    <source>
        <dbReference type="SAM" id="MobiDB-lite"/>
    </source>
</evidence>
<dbReference type="InterPro" id="IPR028124">
    <property type="entry name" value="SMAP_dom"/>
</dbReference>
<dbReference type="InterPro" id="IPR037171">
    <property type="entry name" value="NagB/RpiA_transferase-like"/>
</dbReference>
<dbReference type="GO" id="GO:0009052">
    <property type="term" value="P:pentose-phosphate shunt, non-oxidative branch"/>
    <property type="evidence" value="ECO:0007669"/>
    <property type="project" value="InterPro"/>
</dbReference>
<feature type="compositionally biased region" description="Basic and acidic residues" evidence="6">
    <location>
        <begin position="1332"/>
        <end position="1411"/>
    </location>
</feature>
<evidence type="ECO:0000259" key="7">
    <source>
        <dbReference type="Pfam" id="PF03101"/>
    </source>
</evidence>